<organism evidence="9">
    <name type="scientific">Lotus japonicus</name>
    <name type="common">Lotus corniculatus var. japonicus</name>
    <dbReference type="NCBI Taxonomy" id="34305"/>
    <lineage>
        <taxon>Eukaryota</taxon>
        <taxon>Viridiplantae</taxon>
        <taxon>Streptophyta</taxon>
        <taxon>Embryophyta</taxon>
        <taxon>Tracheophyta</taxon>
        <taxon>Spermatophyta</taxon>
        <taxon>Magnoliopsida</taxon>
        <taxon>eudicotyledons</taxon>
        <taxon>Gunneridae</taxon>
        <taxon>Pentapetalae</taxon>
        <taxon>rosids</taxon>
        <taxon>fabids</taxon>
        <taxon>Fabales</taxon>
        <taxon>Fabaceae</taxon>
        <taxon>Papilionoideae</taxon>
        <taxon>50 kb inversion clade</taxon>
        <taxon>NPAAA clade</taxon>
        <taxon>Hologalegina</taxon>
        <taxon>robinioid clade</taxon>
        <taxon>Loteae</taxon>
        <taxon>Lotus</taxon>
    </lineage>
</organism>
<dbReference type="PROSITE" id="PS50171">
    <property type="entry name" value="ZF_MATRIN"/>
    <property type="match status" value="1"/>
</dbReference>
<evidence type="ECO:0000256" key="4">
    <source>
        <dbReference type="ARBA" id="ARBA00022833"/>
    </source>
</evidence>
<keyword evidence="6" id="KW-0175">Coiled coil</keyword>
<dbReference type="InterPro" id="IPR036236">
    <property type="entry name" value="Znf_C2H2_sf"/>
</dbReference>
<dbReference type="InterPro" id="IPR040023">
    <property type="entry name" value="WBP4"/>
</dbReference>
<evidence type="ECO:0000256" key="6">
    <source>
        <dbReference type="SAM" id="Coils"/>
    </source>
</evidence>
<feature type="domain" description="Matrin-type" evidence="8">
    <location>
        <begin position="11"/>
        <end position="42"/>
    </location>
</feature>
<dbReference type="InterPro" id="IPR013085">
    <property type="entry name" value="U1-CZ_Znf_C2H2"/>
</dbReference>
<keyword evidence="4" id="KW-0862">Zinc</keyword>
<dbReference type="InterPro" id="IPR041591">
    <property type="entry name" value="OCRE"/>
</dbReference>
<evidence type="ECO:0000256" key="2">
    <source>
        <dbReference type="ARBA" id="ARBA00022723"/>
    </source>
</evidence>
<dbReference type="PANTHER" id="PTHR13173">
    <property type="entry name" value="WW DOMAIN BINDING PROTEIN 4"/>
    <property type="match status" value="1"/>
</dbReference>
<dbReference type="Gene3D" id="3.30.160.60">
    <property type="entry name" value="Classic Zinc Finger"/>
    <property type="match status" value="1"/>
</dbReference>
<dbReference type="GO" id="GO:0003723">
    <property type="term" value="F:RNA binding"/>
    <property type="evidence" value="ECO:0007669"/>
    <property type="project" value="TreeGrafter"/>
</dbReference>
<dbReference type="Pfam" id="PF06220">
    <property type="entry name" value="zf-U1"/>
    <property type="match status" value="1"/>
</dbReference>
<dbReference type="GeneID" id="130714905"/>
<keyword evidence="5" id="KW-0539">Nucleus</keyword>
<dbReference type="EMBL" id="BT136005">
    <property type="protein sequence ID" value="AFK35800.1"/>
    <property type="molecule type" value="mRNA"/>
</dbReference>
<evidence type="ECO:0000259" key="8">
    <source>
        <dbReference type="PROSITE" id="PS50171"/>
    </source>
</evidence>
<accession>I3S6A8</accession>
<feature type="compositionally biased region" description="Basic and acidic residues" evidence="7">
    <location>
        <begin position="197"/>
        <end position="218"/>
    </location>
</feature>
<name>I3S6A8_LOTJA</name>
<comment type="subcellular location">
    <subcellularLocation>
        <location evidence="1">Nucleus</location>
    </subcellularLocation>
</comment>
<feature type="region of interest" description="Disordered" evidence="7">
    <location>
        <begin position="142"/>
        <end position="218"/>
    </location>
</feature>
<evidence type="ECO:0000256" key="7">
    <source>
        <dbReference type="SAM" id="MobiDB-lite"/>
    </source>
</evidence>
<dbReference type="SMART" id="SM00451">
    <property type="entry name" value="ZnF_U1"/>
    <property type="match status" value="1"/>
</dbReference>
<feature type="coiled-coil region" evidence="6">
    <location>
        <begin position="37"/>
        <end position="71"/>
    </location>
</feature>
<dbReference type="GO" id="GO:0008270">
    <property type="term" value="F:zinc ion binding"/>
    <property type="evidence" value="ECO:0007669"/>
    <property type="project" value="UniProtKB-KW"/>
</dbReference>
<dbReference type="GO" id="GO:0000398">
    <property type="term" value="P:mRNA splicing, via spliceosome"/>
    <property type="evidence" value="ECO:0007669"/>
    <property type="project" value="InterPro"/>
</dbReference>
<dbReference type="InterPro" id="IPR003604">
    <property type="entry name" value="Matrin/U1-like-C_Znf_C2H2"/>
</dbReference>
<sequence length="236" mass="26986">MTEYWVSQGNKWCDFCKIYISNNPSSIRNHELGTRHKDNVAKRLAAMRKENTAKEKEHKETAQALEQIEAKAQRSYQKDKAKLEEAREWHELDAEEWDFESSSGYYYHKTNGFYYDPKSGFYYSDAIGKWVTQEEAYASPHFASTTKKASSTSQSNKGNKPHNGPLPGRVVTTSLNPTRNVKAAPSSLSLGKRKRPGEKPKVVSEEEKSALKAREAARKRVQEREKSLLGLYSKPY</sequence>
<dbReference type="OrthoDB" id="191651at2759"/>
<dbReference type="InterPro" id="IPR000690">
    <property type="entry name" value="Matrin/U1-C_Znf_C2H2"/>
</dbReference>
<dbReference type="GO" id="GO:0071011">
    <property type="term" value="C:precatalytic spliceosome"/>
    <property type="evidence" value="ECO:0007669"/>
    <property type="project" value="TreeGrafter"/>
</dbReference>
<dbReference type="KEGG" id="lja:130714905"/>
<protein>
    <recommendedName>
        <fullName evidence="8">Matrin-type domain-containing protein</fullName>
    </recommendedName>
</protein>
<dbReference type="Pfam" id="PF17780">
    <property type="entry name" value="OCRE"/>
    <property type="match status" value="1"/>
</dbReference>
<evidence type="ECO:0000313" key="9">
    <source>
        <dbReference type="EMBL" id="AFK35800.1"/>
    </source>
</evidence>
<dbReference type="PANTHER" id="PTHR13173:SF10">
    <property type="entry name" value="WW DOMAIN-BINDING PROTEIN 4"/>
    <property type="match status" value="1"/>
</dbReference>
<reference evidence="9" key="1">
    <citation type="submission" date="2012-05" db="EMBL/GenBank/DDBJ databases">
        <authorList>
            <person name="Krishnakumar V."/>
            <person name="Cheung F."/>
            <person name="Xiao Y."/>
            <person name="Chan A."/>
            <person name="Moskal W.A."/>
            <person name="Town C.D."/>
        </authorList>
    </citation>
    <scope>NUCLEOTIDE SEQUENCE</scope>
</reference>
<evidence type="ECO:0000256" key="5">
    <source>
        <dbReference type="ARBA" id="ARBA00023242"/>
    </source>
</evidence>
<keyword evidence="2" id="KW-0479">Metal-binding</keyword>
<feature type="compositionally biased region" description="Low complexity" evidence="7">
    <location>
        <begin position="143"/>
        <end position="153"/>
    </location>
</feature>
<evidence type="ECO:0000256" key="1">
    <source>
        <dbReference type="ARBA" id="ARBA00004123"/>
    </source>
</evidence>
<keyword evidence="3" id="KW-0863">Zinc-finger</keyword>
<proteinExistence type="evidence at transcript level"/>
<dbReference type="RefSeq" id="XP_057420865.1">
    <property type="nucleotide sequence ID" value="XM_057564882.1"/>
</dbReference>
<dbReference type="AlphaFoldDB" id="I3S6A8"/>
<evidence type="ECO:0000256" key="3">
    <source>
        <dbReference type="ARBA" id="ARBA00022771"/>
    </source>
</evidence>
<dbReference type="SUPFAM" id="SSF57667">
    <property type="entry name" value="beta-beta-alpha zinc fingers"/>
    <property type="match status" value="1"/>
</dbReference>